<dbReference type="AlphaFoldDB" id="A0AAD9P7X7"/>
<name>A0AAD9P7X7_RIDPI</name>
<comment type="caution">
    <text evidence="1">The sequence shown here is derived from an EMBL/GenBank/DDBJ whole genome shotgun (WGS) entry which is preliminary data.</text>
</comment>
<reference evidence="1" key="1">
    <citation type="journal article" date="2023" name="Mol. Biol. Evol.">
        <title>Third-Generation Sequencing Reveals the Adaptive Role of the Epigenome in Three Deep-Sea Polychaetes.</title>
        <authorList>
            <person name="Perez M."/>
            <person name="Aroh O."/>
            <person name="Sun Y."/>
            <person name="Lan Y."/>
            <person name="Juniper S.K."/>
            <person name="Young C.R."/>
            <person name="Angers B."/>
            <person name="Qian P.Y."/>
        </authorList>
    </citation>
    <scope>NUCLEOTIDE SEQUENCE</scope>
    <source>
        <strain evidence="1">R07B-5</strain>
    </source>
</reference>
<evidence type="ECO:0000313" key="2">
    <source>
        <dbReference type="Proteomes" id="UP001209878"/>
    </source>
</evidence>
<evidence type="ECO:0000313" key="1">
    <source>
        <dbReference type="EMBL" id="KAK2189815.1"/>
    </source>
</evidence>
<organism evidence="1 2">
    <name type="scientific">Ridgeia piscesae</name>
    <name type="common">Tubeworm</name>
    <dbReference type="NCBI Taxonomy" id="27915"/>
    <lineage>
        <taxon>Eukaryota</taxon>
        <taxon>Metazoa</taxon>
        <taxon>Spiralia</taxon>
        <taxon>Lophotrochozoa</taxon>
        <taxon>Annelida</taxon>
        <taxon>Polychaeta</taxon>
        <taxon>Sedentaria</taxon>
        <taxon>Canalipalpata</taxon>
        <taxon>Sabellida</taxon>
        <taxon>Siboglinidae</taxon>
        <taxon>Ridgeia</taxon>
    </lineage>
</organism>
<sequence>MERSMLNITYRDRKTNIWVREKTKVTDVIEQVRRRKWTWAGQVSRIRDNRWTLRIITWKPYKRKRRKGKPVRRWRDELDDYWKGTIWQRIAQDRQMWKQHAEAFAQPRDTMAAQ</sequence>
<keyword evidence="2" id="KW-1185">Reference proteome</keyword>
<dbReference type="Proteomes" id="UP001209878">
    <property type="component" value="Unassembled WGS sequence"/>
</dbReference>
<protein>
    <recommendedName>
        <fullName evidence="3">Endonuclease-reverse transcriptase</fullName>
    </recommendedName>
</protein>
<gene>
    <name evidence="1" type="ORF">NP493_96g09000</name>
</gene>
<accession>A0AAD9P7X7</accession>
<evidence type="ECO:0008006" key="3">
    <source>
        <dbReference type="Google" id="ProtNLM"/>
    </source>
</evidence>
<dbReference type="EMBL" id="JAODUO010000096">
    <property type="protein sequence ID" value="KAK2189815.1"/>
    <property type="molecule type" value="Genomic_DNA"/>
</dbReference>
<proteinExistence type="predicted"/>